<sequence>MRKENVDVEELATAIRTSTSDAARNLAIMSHASRAMKRLQGIDPTFDSYVKNLYKNTA</sequence>
<evidence type="ECO:0000313" key="1">
    <source>
        <dbReference type="EMBL" id="MTV64516.1"/>
    </source>
</evidence>
<name>A0A6G2D7F1_STREE</name>
<proteinExistence type="predicted"/>
<evidence type="ECO:0000313" key="2">
    <source>
        <dbReference type="Proteomes" id="UP000474228"/>
    </source>
</evidence>
<comment type="caution">
    <text evidence="1">The sequence shown here is derived from an EMBL/GenBank/DDBJ whole genome shotgun (WGS) entry which is preliminary data.</text>
</comment>
<reference evidence="1 2" key="1">
    <citation type="submission" date="2019-11" db="EMBL/GenBank/DDBJ databases">
        <title>Growth characteristics of pneumococcus vary with the chemical composition of the capsule and with environmental conditions.</title>
        <authorList>
            <person name="Tothpal A."/>
            <person name="Desobry K."/>
            <person name="Joshi S."/>
            <person name="Wyllie A.L."/>
            <person name="Weinberger D.M."/>
        </authorList>
    </citation>
    <scope>NUCLEOTIDE SEQUENCE [LARGE SCALE GENOMIC DNA]</scope>
    <source>
        <strain evidence="2">pnumococcus22F</strain>
    </source>
</reference>
<organism evidence="1 2">
    <name type="scientific">Streptococcus pneumoniae</name>
    <dbReference type="NCBI Taxonomy" id="1313"/>
    <lineage>
        <taxon>Bacteria</taxon>
        <taxon>Bacillati</taxon>
        <taxon>Bacillota</taxon>
        <taxon>Bacilli</taxon>
        <taxon>Lactobacillales</taxon>
        <taxon>Streptococcaceae</taxon>
        <taxon>Streptococcus</taxon>
    </lineage>
</organism>
<dbReference type="Proteomes" id="UP000474228">
    <property type="component" value="Unassembled WGS sequence"/>
</dbReference>
<dbReference type="AlphaFoldDB" id="A0A6G2D7F1"/>
<protein>
    <submittedName>
        <fullName evidence="1">Uncharacterized protein</fullName>
    </submittedName>
</protein>
<gene>
    <name evidence="1" type="ORF">GM539_14375</name>
</gene>
<accession>A0A6G2D7F1</accession>
<dbReference type="EMBL" id="WNHJ01000900">
    <property type="protein sequence ID" value="MTV64516.1"/>
    <property type="molecule type" value="Genomic_DNA"/>
</dbReference>
<feature type="non-terminal residue" evidence="1">
    <location>
        <position position="58"/>
    </location>
</feature>